<comment type="caution">
    <text evidence="2">The sequence shown here is derived from an EMBL/GenBank/DDBJ whole genome shotgun (WGS) entry which is preliminary data.</text>
</comment>
<evidence type="ECO:0000313" key="2">
    <source>
        <dbReference type="EMBL" id="KAK9176033.1"/>
    </source>
</evidence>
<proteinExistence type="predicted"/>
<sequence length="133" mass="14758">MKGIGVAINIEFDFWKVLIVECEPLDEGVSPAPLLVSSGCQSRIPGGPKRRAKTDQEMDNTTSYVGAGYDPEQPQCNVLMQTSNINNSDISNQETLPLFPLLPSNSLENSVTPRIEKGSAHQPFFDFFLWPRM</sequence>
<dbReference type="AlphaFoldDB" id="A0AAP0LIN3"/>
<dbReference type="EMBL" id="JBCGBO010000025">
    <property type="protein sequence ID" value="KAK9176033.1"/>
    <property type="molecule type" value="Genomic_DNA"/>
</dbReference>
<gene>
    <name evidence="2" type="ORF">WN944_028046</name>
</gene>
<feature type="region of interest" description="Disordered" evidence="1">
    <location>
        <begin position="40"/>
        <end position="67"/>
    </location>
</feature>
<organism evidence="2 3">
    <name type="scientific">Citrus x changshan-huyou</name>
    <dbReference type="NCBI Taxonomy" id="2935761"/>
    <lineage>
        <taxon>Eukaryota</taxon>
        <taxon>Viridiplantae</taxon>
        <taxon>Streptophyta</taxon>
        <taxon>Embryophyta</taxon>
        <taxon>Tracheophyta</taxon>
        <taxon>Spermatophyta</taxon>
        <taxon>Magnoliopsida</taxon>
        <taxon>eudicotyledons</taxon>
        <taxon>Gunneridae</taxon>
        <taxon>Pentapetalae</taxon>
        <taxon>rosids</taxon>
        <taxon>malvids</taxon>
        <taxon>Sapindales</taxon>
        <taxon>Rutaceae</taxon>
        <taxon>Aurantioideae</taxon>
        <taxon>Citrus</taxon>
    </lineage>
</organism>
<keyword evidence="3" id="KW-1185">Reference proteome</keyword>
<protein>
    <submittedName>
        <fullName evidence="2">Uncharacterized protein</fullName>
    </submittedName>
</protein>
<evidence type="ECO:0000256" key="1">
    <source>
        <dbReference type="SAM" id="MobiDB-lite"/>
    </source>
</evidence>
<dbReference type="Proteomes" id="UP001428341">
    <property type="component" value="Unassembled WGS sequence"/>
</dbReference>
<name>A0AAP0LIN3_9ROSI</name>
<accession>A0AAP0LIN3</accession>
<reference evidence="2 3" key="1">
    <citation type="submission" date="2024-05" db="EMBL/GenBank/DDBJ databases">
        <title>Haplotype-resolved chromosome-level genome assembly of Huyou (Citrus changshanensis).</title>
        <authorList>
            <person name="Miao C."/>
            <person name="Chen W."/>
            <person name="Wu Y."/>
            <person name="Wang L."/>
            <person name="Zhao S."/>
            <person name="Grierson D."/>
            <person name="Xu C."/>
            <person name="Chen K."/>
        </authorList>
    </citation>
    <scope>NUCLEOTIDE SEQUENCE [LARGE SCALE GENOMIC DNA]</scope>
    <source>
        <strain evidence="2">01-14</strain>
        <tissue evidence="2">Leaf</tissue>
    </source>
</reference>
<evidence type="ECO:0000313" key="3">
    <source>
        <dbReference type="Proteomes" id="UP001428341"/>
    </source>
</evidence>